<dbReference type="PANTHER" id="PTHR47074:SF11">
    <property type="entry name" value="REVERSE TRANSCRIPTASE-LIKE PROTEIN"/>
    <property type="match status" value="1"/>
</dbReference>
<comment type="caution">
    <text evidence="2">The sequence shown here is derived from an EMBL/GenBank/DDBJ whole genome shotgun (WGS) entry which is preliminary data.</text>
</comment>
<dbReference type="CDD" id="cd06222">
    <property type="entry name" value="RNase_H_like"/>
    <property type="match status" value="1"/>
</dbReference>
<dbReference type="InterPro" id="IPR052929">
    <property type="entry name" value="RNase_H-like_EbsB-rel"/>
</dbReference>
<proteinExistence type="predicted"/>
<evidence type="ECO:0000313" key="2">
    <source>
        <dbReference type="EMBL" id="KAL3735155.1"/>
    </source>
</evidence>
<protein>
    <recommendedName>
        <fullName evidence="1">RNase H type-1 domain-containing protein</fullName>
    </recommendedName>
</protein>
<accession>A0ABD3K534</accession>
<dbReference type="EMBL" id="JBJKBG010000006">
    <property type="protein sequence ID" value="KAL3735155.1"/>
    <property type="molecule type" value="Genomic_DNA"/>
</dbReference>
<evidence type="ECO:0000259" key="1">
    <source>
        <dbReference type="Pfam" id="PF13456"/>
    </source>
</evidence>
<name>A0ABD3K534_EUCGL</name>
<organism evidence="2 3">
    <name type="scientific">Eucalyptus globulus</name>
    <name type="common">Tasmanian blue gum</name>
    <dbReference type="NCBI Taxonomy" id="34317"/>
    <lineage>
        <taxon>Eukaryota</taxon>
        <taxon>Viridiplantae</taxon>
        <taxon>Streptophyta</taxon>
        <taxon>Embryophyta</taxon>
        <taxon>Tracheophyta</taxon>
        <taxon>Spermatophyta</taxon>
        <taxon>Magnoliopsida</taxon>
        <taxon>eudicotyledons</taxon>
        <taxon>Gunneridae</taxon>
        <taxon>Pentapetalae</taxon>
        <taxon>rosids</taxon>
        <taxon>malvids</taxon>
        <taxon>Myrtales</taxon>
        <taxon>Myrtaceae</taxon>
        <taxon>Myrtoideae</taxon>
        <taxon>Eucalypteae</taxon>
        <taxon>Eucalyptus</taxon>
    </lineage>
</organism>
<dbReference type="Pfam" id="PF13456">
    <property type="entry name" value="RVT_3"/>
    <property type="match status" value="1"/>
</dbReference>
<feature type="domain" description="RNase H type-1" evidence="1">
    <location>
        <begin position="86"/>
        <end position="217"/>
    </location>
</feature>
<dbReference type="InterPro" id="IPR036397">
    <property type="entry name" value="RNaseH_sf"/>
</dbReference>
<dbReference type="SUPFAM" id="SSF53098">
    <property type="entry name" value="Ribonuclease H-like"/>
    <property type="match status" value="1"/>
</dbReference>
<evidence type="ECO:0000313" key="3">
    <source>
        <dbReference type="Proteomes" id="UP001634007"/>
    </source>
</evidence>
<sequence length="251" mass="28205">MDIWVSNYLFSGISAHQKAIFAHLLWLIWKARNTLLFQGRKSYPTKLISEALLSQQLYEKWNPRKESLTSKQDTWVPPDPGSLKLNVDCSWQGRNLECSVAGICRGANGICIDGFAQKIYAQSACIGETLAILQGLLWLKQFRSALTGTQDARTELPVTLSSDCLQAMDSIMGRQEPSWASLPLVLDCRQMLAQMENIHLQFEPRQTNRAADWIAKSFQTGSLPSNWIATPPHDLYLILCLDFSTTCNPPS</sequence>
<dbReference type="Gene3D" id="3.30.420.10">
    <property type="entry name" value="Ribonuclease H-like superfamily/Ribonuclease H"/>
    <property type="match status" value="1"/>
</dbReference>
<dbReference type="AlphaFoldDB" id="A0ABD3K534"/>
<dbReference type="InterPro" id="IPR044730">
    <property type="entry name" value="RNase_H-like_dom_plant"/>
</dbReference>
<dbReference type="Proteomes" id="UP001634007">
    <property type="component" value="Unassembled WGS sequence"/>
</dbReference>
<dbReference type="PANTHER" id="PTHR47074">
    <property type="entry name" value="BNAC02G40300D PROTEIN"/>
    <property type="match status" value="1"/>
</dbReference>
<dbReference type="InterPro" id="IPR002156">
    <property type="entry name" value="RNaseH_domain"/>
</dbReference>
<keyword evidence="3" id="KW-1185">Reference proteome</keyword>
<gene>
    <name evidence="2" type="ORF">ACJRO7_024317</name>
</gene>
<dbReference type="InterPro" id="IPR012337">
    <property type="entry name" value="RNaseH-like_sf"/>
</dbReference>
<reference evidence="2 3" key="1">
    <citation type="submission" date="2024-11" db="EMBL/GenBank/DDBJ databases">
        <title>Chromosome-level genome assembly of Eucalyptus globulus Labill. provides insights into its genome evolution.</title>
        <authorList>
            <person name="Li X."/>
        </authorList>
    </citation>
    <scope>NUCLEOTIDE SEQUENCE [LARGE SCALE GENOMIC DNA]</scope>
    <source>
        <strain evidence="2">CL2024</strain>
        <tissue evidence="2">Fresh tender leaves</tissue>
    </source>
</reference>